<comment type="caution">
    <text evidence="4">The sequence shown here is derived from an EMBL/GenBank/DDBJ whole genome shotgun (WGS) entry which is preliminary data.</text>
</comment>
<proteinExistence type="inferred from homology"/>
<keyword evidence="2" id="KW-0378">Hydrolase</keyword>
<dbReference type="AlphaFoldDB" id="A0A9Q1C3D1"/>
<protein>
    <submittedName>
        <fullName evidence="4">Pantetheinase</fullName>
    </submittedName>
</protein>
<dbReference type="InterPro" id="IPR003010">
    <property type="entry name" value="C-N_Hydrolase"/>
</dbReference>
<evidence type="ECO:0000256" key="1">
    <source>
        <dbReference type="ARBA" id="ARBA00008225"/>
    </source>
</evidence>
<dbReference type="InterPro" id="IPR040154">
    <property type="entry name" value="Biotinidase/VNN"/>
</dbReference>
<dbReference type="Proteomes" id="UP001152320">
    <property type="component" value="Chromosome 8"/>
</dbReference>
<dbReference type="Pfam" id="PF19018">
    <property type="entry name" value="Vanin_C"/>
    <property type="match status" value="1"/>
</dbReference>
<organism evidence="4 5">
    <name type="scientific">Holothuria leucospilota</name>
    <name type="common">Black long sea cucumber</name>
    <name type="synonym">Mertensiothuria leucospilota</name>
    <dbReference type="NCBI Taxonomy" id="206669"/>
    <lineage>
        <taxon>Eukaryota</taxon>
        <taxon>Metazoa</taxon>
        <taxon>Echinodermata</taxon>
        <taxon>Eleutherozoa</taxon>
        <taxon>Echinozoa</taxon>
        <taxon>Holothuroidea</taxon>
        <taxon>Aspidochirotacea</taxon>
        <taxon>Aspidochirotida</taxon>
        <taxon>Holothuriidae</taxon>
        <taxon>Holothuria</taxon>
    </lineage>
</organism>
<evidence type="ECO:0000313" key="5">
    <source>
        <dbReference type="Proteomes" id="UP001152320"/>
    </source>
</evidence>
<comment type="similarity">
    <text evidence="1">Belongs to the carbon-nitrogen hydrolase superfamily. BTD/VNN family.</text>
</comment>
<feature type="domain" description="CN hydrolase" evidence="3">
    <location>
        <begin position="1"/>
        <end position="270"/>
    </location>
</feature>
<evidence type="ECO:0000313" key="4">
    <source>
        <dbReference type="EMBL" id="KAJ8037675.1"/>
    </source>
</evidence>
<dbReference type="OrthoDB" id="10250282at2759"/>
<name>A0A9Q1C3D1_HOLLE</name>
<dbReference type="GO" id="GO:0016787">
    <property type="term" value="F:hydrolase activity"/>
    <property type="evidence" value="ECO:0007669"/>
    <property type="project" value="UniProtKB-KW"/>
</dbReference>
<accession>A0A9Q1C3D1</accession>
<dbReference type="PANTHER" id="PTHR10609">
    <property type="entry name" value="BIOTINIDASE-RELATED"/>
    <property type="match status" value="1"/>
</dbReference>
<keyword evidence="5" id="KW-1185">Reference proteome</keyword>
<dbReference type="InterPro" id="IPR036526">
    <property type="entry name" value="C-N_Hydrolase_sf"/>
</dbReference>
<dbReference type="Gene3D" id="3.60.110.10">
    <property type="entry name" value="Carbon-nitrogen hydrolase"/>
    <property type="match status" value="1"/>
</dbReference>
<dbReference type="InterPro" id="IPR043957">
    <property type="entry name" value="Vanin_C"/>
</dbReference>
<dbReference type="SUPFAM" id="SSF56317">
    <property type="entry name" value="Carbon-nitrogen hydrolase"/>
    <property type="match status" value="1"/>
</dbReference>
<dbReference type="EMBL" id="JAIZAY010000008">
    <property type="protein sequence ID" value="KAJ8037675.1"/>
    <property type="molecule type" value="Genomic_DNA"/>
</dbReference>
<dbReference type="PROSITE" id="PS50263">
    <property type="entry name" value="CN_HYDROLASE"/>
    <property type="match status" value="1"/>
</dbReference>
<dbReference type="PANTHER" id="PTHR10609:SF27">
    <property type="entry name" value="CN HYDROLASE DOMAIN-CONTAINING PROTEIN-RELATED"/>
    <property type="match status" value="1"/>
</dbReference>
<dbReference type="Pfam" id="PF00795">
    <property type="entry name" value="CN_hydrolase"/>
    <property type="match status" value="1"/>
</dbReference>
<evidence type="ECO:0000259" key="3">
    <source>
        <dbReference type="PROSITE" id="PS50263"/>
    </source>
</evidence>
<evidence type="ECO:0000256" key="2">
    <source>
        <dbReference type="ARBA" id="ARBA00022801"/>
    </source>
</evidence>
<reference evidence="4" key="1">
    <citation type="submission" date="2021-10" db="EMBL/GenBank/DDBJ databases">
        <title>Tropical sea cucumber genome reveals ecological adaptation and Cuvierian tubules defense mechanism.</title>
        <authorList>
            <person name="Chen T."/>
        </authorList>
    </citation>
    <scope>NUCLEOTIDE SEQUENCE</scope>
    <source>
        <strain evidence="4">Nanhai2018</strain>
        <tissue evidence="4">Muscle</tissue>
    </source>
</reference>
<sequence length="510" mass="56930">MTNSSKVPYQEDPKKAALIFIGIIKSLHWGSKIIVFPEYGITGFFLSATRDNIRPFLEVVPNATKPRVNPCMQGEYKERLVQRRLSCLSKEYSIIIVAGMASMQPCNKSDPHCPKDGRYQFNTAVAYGPDGNLLAIYHKSNLYSGETHFFDSGVKSDNNVATFHTKFGTFGLFICFDILFEFPATHFGKFKVDTAVFPTAWMNELPLLSAVEYQQAWALGMNMNLLASNQHFPLELMTGSGIYSATEGAVAYHYDMDTYKGKLIVSDLPCFPSMLVNTSTEGFENHDDNISHEALWTSAQSKMAQKSLKSEDTPHFLINNKTRKELYGDLERKSKALVMSSVKNDSINNDDTFISMVNHDPYTLKLLTKTQDTVSVSDSGLTCTLNYSLLGVWEKGDWYAFGGFSGLHTNNGEYYVQTCVLLRCASQQKSQCGAQTSEANTHFQHFAIQMLGSSKETFRTPEVLTRGVGLPPKGSSWDVNKEFTTIWSDAGGLKDPLLMAGIFGRLYSKD</sequence>
<gene>
    <name evidence="4" type="ORF">HOLleu_18560</name>
</gene>